<feature type="transmembrane region" description="Helical" evidence="1">
    <location>
        <begin position="231"/>
        <end position="248"/>
    </location>
</feature>
<keyword evidence="4" id="KW-1185">Reference proteome</keyword>
<feature type="transmembrane region" description="Helical" evidence="1">
    <location>
        <begin position="255"/>
        <end position="285"/>
    </location>
</feature>
<feature type="transmembrane region" description="Helical" evidence="1">
    <location>
        <begin position="320"/>
        <end position="336"/>
    </location>
</feature>
<proteinExistence type="predicted"/>
<comment type="caution">
    <text evidence="3">The sequence shown here is derived from an EMBL/GenBank/DDBJ whole genome shotgun (WGS) entry which is preliminary data.</text>
</comment>
<gene>
    <name evidence="3" type="ORF">GCM10017083_42970</name>
</gene>
<dbReference type="AlphaFoldDB" id="A0A918XVC0"/>
<feature type="transmembrane region" description="Helical" evidence="1">
    <location>
        <begin position="98"/>
        <end position="119"/>
    </location>
</feature>
<keyword evidence="1" id="KW-0812">Transmembrane</keyword>
<dbReference type="EMBL" id="BMZS01000011">
    <property type="protein sequence ID" value="GHD59176.1"/>
    <property type="molecule type" value="Genomic_DNA"/>
</dbReference>
<feature type="domain" description="DUF4401" evidence="2">
    <location>
        <begin position="38"/>
        <end position="338"/>
    </location>
</feature>
<keyword evidence="1" id="KW-0472">Membrane</keyword>
<feature type="transmembrane region" description="Helical" evidence="1">
    <location>
        <begin position="172"/>
        <end position="190"/>
    </location>
</feature>
<feature type="transmembrane region" description="Helical" evidence="1">
    <location>
        <begin position="125"/>
        <end position="144"/>
    </location>
</feature>
<evidence type="ECO:0000313" key="3">
    <source>
        <dbReference type="EMBL" id="GHD59176.1"/>
    </source>
</evidence>
<sequence length="348" mass="35273">MADGPMADDTLDRLCRRFALDAEAVRAAVATAAGPDTPWYLRAATGFGAWLTSGAMILAVGFALAQAFGDDRLPTTAAGFGVILAVGAVVLHRAGGGAFAGQFAVATALAAQVLIAGGVGGEVESVAVAAAVAGGVAAVLGAALRDPEHQFLAAGFAVGIVPWALLENEVPHADGLLILATLPPAVALLVRPPARVDLRGLALALLLVPLASLAVSGLLEVGDEVDRLPSAVYAVGLLAVLGLLWRGAAPDRRPLVLVGGAVSVVLGAVTAAGVLGSLLLLTLAYLLGSRMLAALGAVAHVWFVWRFYYDLELTLLEKSGTLAAAGLLLLALWWAWSRIAPKVEAADG</sequence>
<reference evidence="3" key="2">
    <citation type="submission" date="2020-09" db="EMBL/GenBank/DDBJ databases">
        <authorList>
            <person name="Sun Q."/>
            <person name="Kim S."/>
        </authorList>
    </citation>
    <scope>NUCLEOTIDE SEQUENCE</scope>
    <source>
        <strain evidence="3">KCTC 42651</strain>
    </source>
</reference>
<reference evidence="3" key="1">
    <citation type="journal article" date="2014" name="Int. J. Syst. Evol. Microbiol.">
        <title>Complete genome sequence of Corynebacterium casei LMG S-19264T (=DSM 44701T), isolated from a smear-ripened cheese.</title>
        <authorList>
            <consortium name="US DOE Joint Genome Institute (JGI-PGF)"/>
            <person name="Walter F."/>
            <person name="Albersmeier A."/>
            <person name="Kalinowski J."/>
            <person name="Ruckert C."/>
        </authorList>
    </citation>
    <scope>NUCLEOTIDE SEQUENCE</scope>
    <source>
        <strain evidence="3">KCTC 42651</strain>
    </source>
</reference>
<name>A0A918XVC0_9PROT</name>
<accession>A0A918XVC0</accession>
<organism evidence="3 4">
    <name type="scientific">Thalassobaculum fulvum</name>
    <dbReference type="NCBI Taxonomy" id="1633335"/>
    <lineage>
        <taxon>Bacteria</taxon>
        <taxon>Pseudomonadati</taxon>
        <taxon>Pseudomonadota</taxon>
        <taxon>Alphaproteobacteria</taxon>
        <taxon>Rhodospirillales</taxon>
        <taxon>Thalassobaculaceae</taxon>
        <taxon>Thalassobaculum</taxon>
    </lineage>
</organism>
<feature type="transmembrane region" description="Helical" evidence="1">
    <location>
        <begin position="151"/>
        <end position="166"/>
    </location>
</feature>
<evidence type="ECO:0000259" key="2">
    <source>
        <dbReference type="Pfam" id="PF14351"/>
    </source>
</evidence>
<evidence type="ECO:0000256" key="1">
    <source>
        <dbReference type="SAM" id="Phobius"/>
    </source>
</evidence>
<protein>
    <recommendedName>
        <fullName evidence="2">DUF4401 domain-containing protein</fullName>
    </recommendedName>
</protein>
<keyword evidence="1" id="KW-1133">Transmembrane helix</keyword>
<dbReference type="RefSeq" id="WP_189993521.1">
    <property type="nucleotide sequence ID" value="NZ_BMZS01000011.1"/>
</dbReference>
<dbReference type="Proteomes" id="UP000630353">
    <property type="component" value="Unassembled WGS sequence"/>
</dbReference>
<dbReference type="InterPro" id="IPR025513">
    <property type="entry name" value="DUF4401"/>
</dbReference>
<feature type="transmembrane region" description="Helical" evidence="1">
    <location>
        <begin position="291"/>
        <end position="308"/>
    </location>
</feature>
<evidence type="ECO:0000313" key="4">
    <source>
        <dbReference type="Proteomes" id="UP000630353"/>
    </source>
</evidence>
<feature type="transmembrane region" description="Helical" evidence="1">
    <location>
        <begin position="47"/>
        <end position="67"/>
    </location>
</feature>
<feature type="transmembrane region" description="Helical" evidence="1">
    <location>
        <begin position="73"/>
        <end position="91"/>
    </location>
</feature>
<dbReference type="Pfam" id="PF14351">
    <property type="entry name" value="DUF4401"/>
    <property type="match status" value="1"/>
</dbReference>
<feature type="transmembrane region" description="Helical" evidence="1">
    <location>
        <begin position="202"/>
        <end position="219"/>
    </location>
</feature>